<dbReference type="AlphaFoldDB" id="A0A0R3TLS4"/>
<evidence type="ECO:0000313" key="14">
    <source>
        <dbReference type="WBParaSite" id="HNAJ_0000821201-mRNA-1"/>
    </source>
</evidence>
<dbReference type="WBParaSite" id="HNAJ_0000821201-mRNA-1">
    <property type="protein sequence ID" value="HNAJ_0000821201-mRNA-1"/>
    <property type="gene ID" value="HNAJ_0000821201"/>
</dbReference>
<evidence type="ECO:0000256" key="9">
    <source>
        <dbReference type="ARBA" id="ARBA00038064"/>
    </source>
</evidence>
<sequence length="145" mass="16814">MKTKHRTKDLDQIYNDKQPENINRCINEATKIDEDKPALGQNFCMPCDKYFCDEKALQAHLKQKPHKRRMKALETEPHSQEIADWAAGVASRKRNREMISSVPHKKKATYDDAQVSMAYSEAPNRGEPNLEQTEDEYEQSYLAVD</sequence>
<dbReference type="InterPro" id="IPR013087">
    <property type="entry name" value="Znf_C2H2_type"/>
</dbReference>
<evidence type="ECO:0000256" key="8">
    <source>
        <dbReference type="ARBA" id="ARBA00023242"/>
    </source>
</evidence>
<organism evidence="14">
    <name type="scientific">Rodentolepis nana</name>
    <name type="common">Dwarf tapeworm</name>
    <name type="synonym">Hymenolepis nana</name>
    <dbReference type="NCBI Taxonomy" id="102285"/>
    <lineage>
        <taxon>Eukaryota</taxon>
        <taxon>Metazoa</taxon>
        <taxon>Spiralia</taxon>
        <taxon>Lophotrochozoa</taxon>
        <taxon>Platyhelminthes</taxon>
        <taxon>Cestoda</taxon>
        <taxon>Eucestoda</taxon>
        <taxon>Cyclophyllidea</taxon>
        <taxon>Hymenolepididae</taxon>
        <taxon>Rodentolepis</taxon>
    </lineage>
</organism>
<dbReference type="GO" id="GO:0005634">
    <property type="term" value="C:nucleus"/>
    <property type="evidence" value="ECO:0007669"/>
    <property type="project" value="UniProtKB-SubCell"/>
</dbReference>
<proteinExistence type="inferred from homology"/>
<evidence type="ECO:0000256" key="7">
    <source>
        <dbReference type="ARBA" id="ARBA00022833"/>
    </source>
</evidence>
<dbReference type="Pfam" id="PF12171">
    <property type="entry name" value="zf-C2H2_jaz"/>
    <property type="match status" value="1"/>
</dbReference>
<keyword evidence="7" id="KW-0862">Zinc</keyword>
<keyword evidence="3" id="KW-0963">Cytoplasm</keyword>
<accession>A0A0R3TLS4</accession>
<keyword evidence="8" id="KW-0539">Nucleus</keyword>
<evidence type="ECO:0000313" key="13">
    <source>
        <dbReference type="Proteomes" id="UP000278807"/>
    </source>
</evidence>
<evidence type="ECO:0000256" key="6">
    <source>
        <dbReference type="ARBA" id="ARBA00022771"/>
    </source>
</evidence>
<dbReference type="PROSITE" id="PS00028">
    <property type="entry name" value="ZINC_FINGER_C2H2_1"/>
    <property type="match status" value="1"/>
</dbReference>
<dbReference type="FunFam" id="3.30.160.60:FF:000299">
    <property type="entry name" value="Zinc finger protein 593"/>
    <property type="match status" value="1"/>
</dbReference>
<dbReference type="InterPro" id="IPR036236">
    <property type="entry name" value="Znf_C2H2_sf"/>
</dbReference>
<dbReference type="GO" id="GO:0005737">
    <property type="term" value="C:cytoplasm"/>
    <property type="evidence" value="ECO:0007669"/>
    <property type="project" value="UniProtKB-SubCell"/>
</dbReference>
<evidence type="ECO:0000256" key="2">
    <source>
        <dbReference type="ARBA" id="ARBA00004496"/>
    </source>
</evidence>
<dbReference type="PANTHER" id="PTHR46095:SF1">
    <property type="entry name" value="ZINC FINGER PROTEIN 593"/>
    <property type="match status" value="1"/>
</dbReference>
<keyword evidence="6" id="KW-0863">Zinc-finger</keyword>
<evidence type="ECO:0000259" key="11">
    <source>
        <dbReference type="PROSITE" id="PS00028"/>
    </source>
</evidence>
<evidence type="ECO:0000313" key="12">
    <source>
        <dbReference type="EMBL" id="VDO04082.1"/>
    </source>
</evidence>
<dbReference type="EMBL" id="UZAE01012223">
    <property type="protein sequence ID" value="VDO04082.1"/>
    <property type="molecule type" value="Genomic_DNA"/>
</dbReference>
<dbReference type="STRING" id="102285.A0A0R3TLS4"/>
<feature type="domain" description="C2H2-type" evidence="11">
    <location>
        <begin position="44"/>
        <end position="66"/>
    </location>
</feature>
<dbReference type="InterPro" id="IPR022755">
    <property type="entry name" value="Znf_C2H2_jaz"/>
</dbReference>
<protein>
    <submittedName>
        <fullName evidence="14">C2H2-type domain-containing protein</fullName>
    </submittedName>
</protein>
<dbReference type="GO" id="GO:0042254">
    <property type="term" value="P:ribosome biogenesis"/>
    <property type="evidence" value="ECO:0007669"/>
    <property type="project" value="UniProtKB-KW"/>
</dbReference>
<evidence type="ECO:0000256" key="10">
    <source>
        <dbReference type="SAM" id="MobiDB-lite"/>
    </source>
</evidence>
<comment type="subcellular location">
    <subcellularLocation>
        <location evidence="2">Cytoplasm</location>
    </subcellularLocation>
    <subcellularLocation>
        <location evidence="1">Nucleus</location>
    </subcellularLocation>
</comment>
<evidence type="ECO:0000256" key="1">
    <source>
        <dbReference type="ARBA" id="ARBA00004123"/>
    </source>
</evidence>
<dbReference type="GO" id="GO:0008270">
    <property type="term" value="F:zinc ion binding"/>
    <property type="evidence" value="ECO:0007669"/>
    <property type="project" value="UniProtKB-KW"/>
</dbReference>
<dbReference type="GO" id="GO:0043021">
    <property type="term" value="F:ribonucleoprotein complex binding"/>
    <property type="evidence" value="ECO:0007669"/>
    <property type="project" value="UniProtKB-ARBA"/>
</dbReference>
<dbReference type="OrthoDB" id="24683at2759"/>
<evidence type="ECO:0000256" key="3">
    <source>
        <dbReference type="ARBA" id="ARBA00022490"/>
    </source>
</evidence>
<feature type="region of interest" description="Disordered" evidence="10">
    <location>
        <begin position="120"/>
        <end position="145"/>
    </location>
</feature>
<keyword evidence="5" id="KW-0479">Metal-binding</keyword>
<comment type="similarity">
    <text evidence="9">Belongs to the ZNF593/BUD20 C2H2-type zinc-finger protein family.</text>
</comment>
<reference evidence="12 13" key="2">
    <citation type="submission" date="2018-11" db="EMBL/GenBank/DDBJ databases">
        <authorList>
            <consortium name="Pathogen Informatics"/>
        </authorList>
    </citation>
    <scope>NUCLEOTIDE SEQUENCE [LARGE SCALE GENOMIC DNA]</scope>
</reference>
<name>A0A0R3TLS4_RODNA</name>
<evidence type="ECO:0000256" key="4">
    <source>
        <dbReference type="ARBA" id="ARBA00022517"/>
    </source>
</evidence>
<keyword evidence="13" id="KW-1185">Reference proteome</keyword>
<dbReference type="SUPFAM" id="SSF57667">
    <property type="entry name" value="beta-beta-alpha zinc fingers"/>
    <property type="match status" value="1"/>
</dbReference>
<evidence type="ECO:0000256" key="5">
    <source>
        <dbReference type="ARBA" id="ARBA00022723"/>
    </source>
</evidence>
<gene>
    <name evidence="12" type="ORF">HNAJ_LOCUS8208</name>
</gene>
<dbReference type="Gene3D" id="3.30.160.60">
    <property type="entry name" value="Classic Zinc Finger"/>
    <property type="match status" value="1"/>
</dbReference>
<dbReference type="Proteomes" id="UP000278807">
    <property type="component" value="Unassembled WGS sequence"/>
</dbReference>
<keyword evidence="4" id="KW-0690">Ribosome biogenesis</keyword>
<dbReference type="InterPro" id="IPR051879">
    <property type="entry name" value="C2H2-ZF_Maturation_Protein"/>
</dbReference>
<reference evidence="14" key="1">
    <citation type="submission" date="2017-02" db="UniProtKB">
        <authorList>
            <consortium name="WormBaseParasite"/>
        </authorList>
    </citation>
    <scope>IDENTIFICATION</scope>
</reference>
<dbReference type="PANTHER" id="PTHR46095">
    <property type="entry name" value="ZINC FINGER PROTEIN 593"/>
    <property type="match status" value="1"/>
</dbReference>